<evidence type="ECO:0000256" key="2">
    <source>
        <dbReference type="ARBA" id="ARBA00005992"/>
    </source>
</evidence>
<keyword evidence="6 9" id="KW-0133">Cell shape</keyword>
<keyword evidence="4" id="KW-0808">Transferase</keyword>
<dbReference type="GO" id="GO:0071555">
    <property type="term" value="P:cell wall organization"/>
    <property type="evidence" value="ECO:0007669"/>
    <property type="project" value="UniProtKB-UniRule"/>
</dbReference>
<comment type="similarity">
    <text evidence="2">Belongs to the YkuD family.</text>
</comment>
<reference evidence="12 13" key="1">
    <citation type="submission" date="2020-05" db="EMBL/GenBank/DDBJ databases">
        <title>Complete genome sequencing of Campylobacter and Arcobacter type strains.</title>
        <authorList>
            <person name="Miller W.G."/>
            <person name="Yee E."/>
        </authorList>
    </citation>
    <scope>NUCLEOTIDE SEQUENCE [LARGE SCALE GENOMIC DNA]</scope>
    <source>
        <strain evidence="12 13">LMG 25694</strain>
    </source>
</reference>
<evidence type="ECO:0000256" key="6">
    <source>
        <dbReference type="ARBA" id="ARBA00022960"/>
    </source>
</evidence>
<feature type="signal peptide" evidence="10">
    <location>
        <begin position="1"/>
        <end position="18"/>
    </location>
</feature>
<dbReference type="GO" id="GO:0005576">
    <property type="term" value="C:extracellular region"/>
    <property type="evidence" value="ECO:0007669"/>
    <property type="project" value="TreeGrafter"/>
</dbReference>
<evidence type="ECO:0000256" key="4">
    <source>
        <dbReference type="ARBA" id="ARBA00022679"/>
    </source>
</evidence>
<evidence type="ECO:0000259" key="11">
    <source>
        <dbReference type="PROSITE" id="PS52029"/>
    </source>
</evidence>
<feature type="domain" description="L,D-TPase catalytic" evidence="11">
    <location>
        <begin position="94"/>
        <end position="244"/>
    </location>
</feature>
<dbReference type="CDD" id="cd16913">
    <property type="entry name" value="YkuD_like"/>
    <property type="match status" value="1"/>
</dbReference>
<dbReference type="Gene3D" id="2.40.440.10">
    <property type="entry name" value="L,D-transpeptidase catalytic domain-like"/>
    <property type="match status" value="1"/>
</dbReference>
<accession>A0AAE7BFT2</accession>
<dbReference type="KEGG" id="adz:ADFLV_2277"/>
<dbReference type="RefSeq" id="WP_129012230.1">
    <property type="nucleotide sequence ID" value="NZ_CP053835.1"/>
</dbReference>
<evidence type="ECO:0000256" key="3">
    <source>
        <dbReference type="ARBA" id="ARBA00022676"/>
    </source>
</evidence>
<dbReference type="InterPro" id="IPR005490">
    <property type="entry name" value="LD_TPept_cat_dom"/>
</dbReference>
<dbReference type="InterPro" id="IPR050979">
    <property type="entry name" value="LD-transpeptidase"/>
</dbReference>
<dbReference type="GO" id="GO:0016757">
    <property type="term" value="F:glycosyltransferase activity"/>
    <property type="evidence" value="ECO:0007669"/>
    <property type="project" value="UniProtKB-KW"/>
</dbReference>
<evidence type="ECO:0000256" key="5">
    <source>
        <dbReference type="ARBA" id="ARBA00022801"/>
    </source>
</evidence>
<feature type="active site" description="Nucleophile" evidence="9">
    <location>
        <position position="214"/>
    </location>
</feature>
<protein>
    <submittedName>
        <fullName evidence="12">Lipoprotein-anchoring transpeptidase, ErfK/SrfK family</fullName>
    </submittedName>
</protein>
<dbReference type="PROSITE" id="PS52029">
    <property type="entry name" value="LD_TPASE"/>
    <property type="match status" value="1"/>
</dbReference>
<evidence type="ECO:0000256" key="1">
    <source>
        <dbReference type="ARBA" id="ARBA00004752"/>
    </source>
</evidence>
<comment type="pathway">
    <text evidence="1 9">Cell wall biogenesis; peptidoglycan biosynthesis.</text>
</comment>
<dbReference type="Proteomes" id="UP000503313">
    <property type="component" value="Chromosome"/>
</dbReference>
<proteinExistence type="inferred from homology"/>
<keyword evidence="10" id="KW-0732">Signal</keyword>
<gene>
    <name evidence="12" type="ORF">ADFLV_2277</name>
</gene>
<dbReference type="EMBL" id="CP053835">
    <property type="protein sequence ID" value="QKF78283.1"/>
    <property type="molecule type" value="Genomic_DNA"/>
</dbReference>
<dbReference type="GO" id="GO:0008360">
    <property type="term" value="P:regulation of cell shape"/>
    <property type="evidence" value="ECO:0007669"/>
    <property type="project" value="UniProtKB-UniRule"/>
</dbReference>
<feature type="active site" description="Proton donor/acceptor" evidence="9">
    <location>
        <position position="198"/>
    </location>
</feature>
<keyword evidence="8 9" id="KW-0961">Cell wall biogenesis/degradation</keyword>
<dbReference type="Pfam" id="PF03734">
    <property type="entry name" value="YkuD"/>
    <property type="match status" value="1"/>
</dbReference>
<dbReference type="GO" id="GO:0018104">
    <property type="term" value="P:peptidoglycan-protein cross-linking"/>
    <property type="evidence" value="ECO:0007669"/>
    <property type="project" value="TreeGrafter"/>
</dbReference>
<evidence type="ECO:0000313" key="12">
    <source>
        <dbReference type="EMBL" id="QKF78283.1"/>
    </source>
</evidence>
<evidence type="ECO:0000256" key="7">
    <source>
        <dbReference type="ARBA" id="ARBA00022984"/>
    </source>
</evidence>
<keyword evidence="5" id="KW-0378">Hydrolase</keyword>
<evidence type="ECO:0000256" key="8">
    <source>
        <dbReference type="ARBA" id="ARBA00023316"/>
    </source>
</evidence>
<keyword evidence="3" id="KW-0328">Glycosyltransferase</keyword>
<dbReference type="PANTHER" id="PTHR30582">
    <property type="entry name" value="L,D-TRANSPEPTIDASE"/>
    <property type="match status" value="1"/>
</dbReference>
<evidence type="ECO:0000313" key="13">
    <source>
        <dbReference type="Proteomes" id="UP000503313"/>
    </source>
</evidence>
<dbReference type="SUPFAM" id="SSF141523">
    <property type="entry name" value="L,D-transpeptidase catalytic domain-like"/>
    <property type="match status" value="1"/>
</dbReference>
<dbReference type="PANTHER" id="PTHR30582:SF24">
    <property type="entry name" value="L,D-TRANSPEPTIDASE ERFK_SRFK-RELATED"/>
    <property type="match status" value="1"/>
</dbReference>
<dbReference type="GO" id="GO:0071972">
    <property type="term" value="F:peptidoglycan L,D-transpeptidase activity"/>
    <property type="evidence" value="ECO:0007669"/>
    <property type="project" value="TreeGrafter"/>
</dbReference>
<name>A0AAE7BFT2_9BACT</name>
<organism evidence="12 13">
    <name type="scientific">Arcobacter defluvii</name>
    <dbReference type="NCBI Taxonomy" id="873191"/>
    <lineage>
        <taxon>Bacteria</taxon>
        <taxon>Pseudomonadati</taxon>
        <taxon>Campylobacterota</taxon>
        <taxon>Epsilonproteobacteria</taxon>
        <taxon>Campylobacterales</taxon>
        <taxon>Arcobacteraceae</taxon>
        <taxon>Arcobacter</taxon>
    </lineage>
</organism>
<evidence type="ECO:0000256" key="10">
    <source>
        <dbReference type="SAM" id="SignalP"/>
    </source>
</evidence>
<dbReference type="InterPro" id="IPR038063">
    <property type="entry name" value="Transpep_catalytic_dom"/>
</dbReference>
<keyword evidence="12" id="KW-0449">Lipoprotein</keyword>
<keyword evidence="13" id="KW-1185">Reference proteome</keyword>
<feature type="chain" id="PRO_5041927787" evidence="10">
    <location>
        <begin position="19"/>
        <end position="246"/>
    </location>
</feature>
<dbReference type="AlphaFoldDB" id="A0AAE7BFT2"/>
<keyword evidence="7 9" id="KW-0573">Peptidoglycan synthesis</keyword>
<evidence type="ECO:0000256" key="9">
    <source>
        <dbReference type="PROSITE-ProRule" id="PRU01373"/>
    </source>
</evidence>
<sequence length="246" mass="28182">MIKKFFFFFLIFSLYLYGATNQKDSILETKEFLEKSSNYLKEQISLKKLSFDEEIFLKDFSTIGTKIFDRYTPKLSTFRKVDNLLSEMGAYDSLIIEVDSSKNLMYVKAKYDNKTKNLKTYKVSTAKKDIKKPLGVGNITSITLNPVWYPTADTIQSFKKRGIDLPKVVKGGDKLNYMGSAKINLTHKVDGKETFRIHGTLNEKTIGSYESSGCIRMKNSEVVQLVALLNEFIDFKSMDDIKVVLK</sequence>